<gene>
    <name evidence="1" type="ORF">METZ01_LOCUS13386</name>
</gene>
<dbReference type="AlphaFoldDB" id="A0A381P0W3"/>
<accession>A0A381P0W3</accession>
<dbReference type="PANTHER" id="PTHR15192">
    <property type="entry name" value="PROTEIN CBG05349"/>
    <property type="match status" value="1"/>
</dbReference>
<dbReference type="PANTHER" id="PTHR15192:SF8">
    <property type="entry name" value="FAD_NAD(P)-BINDING DOMAIN-CONTAINING PROTEIN"/>
    <property type="match status" value="1"/>
</dbReference>
<feature type="non-terminal residue" evidence="1">
    <location>
        <position position="151"/>
    </location>
</feature>
<sequence>MKNDHIEHHNVIIVGGGPGGLGVAATLEGWHPIFKGDYKFPSEEVQRLAKQHENNPLALDMHELLDRDQRPIEFFRMRHHPTQEALSPDKWTLKFTKRARTDWLMLTTDSPGGLWNNVPREQMTLGPAHWMELAHYPIGKFYQETGRVRDL</sequence>
<organism evidence="1">
    <name type="scientific">marine metagenome</name>
    <dbReference type="NCBI Taxonomy" id="408172"/>
    <lineage>
        <taxon>unclassified sequences</taxon>
        <taxon>metagenomes</taxon>
        <taxon>ecological metagenomes</taxon>
    </lineage>
</organism>
<name>A0A381P0W3_9ZZZZ</name>
<proteinExistence type="predicted"/>
<evidence type="ECO:0008006" key="2">
    <source>
        <dbReference type="Google" id="ProtNLM"/>
    </source>
</evidence>
<protein>
    <recommendedName>
        <fullName evidence="2">FAD/NAD(P)-binding domain-containing protein</fullName>
    </recommendedName>
</protein>
<dbReference type="EMBL" id="UINC01000749">
    <property type="protein sequence ID" value="SUZ60532.1"/>
    <property type="molecule type" value="Genomic_DNA"/>
</dbReference>
<dbReference type="InterPro" id="IPR029731">
    <property type="entry name" value="OSGIN1/2"/>
</dbReference>
<evidence type="ECO:0000313" key="1">
    <source>
        <dbReference type="EMBL" id="SUZ60532.1"/>
    </source>
</evidence>
<reference evidence="1" key="1">
    <citation type="submission" date="2018-05" db="EMBL/GenBank/DDBJ databases">
        <authorList>
            <person name="Lanie J.A."/>
            <person name="Ng W.-L."/>
            <person name="Kazmierczak K.M."/>
            <person name="Andrzejewski T.M."/>
            <person name="Davidsen T.M."/>
            <person name="Wayne K.J."/>
            <person name="Tettelin H."/>
            <person name="Glass J.I."/>
            <person name="Rusch D."/>
            <person name="Podicherti R."/>
            <person name="Tsui H.-C.T."/>
            <person name="Winkler M.E."/>
        </authorList>
    </citation>
    <scope>NUCLEOTIDE SEQUENCE</scope>
</reference>